<dbReference type="Proteomes" id="UP001500503">
    <property type="component" value="Unassembled WGS sequence"/>
</dbReference>
<dbReference type="Pfam" id="PF02771">
    <property type="entry name" value="Acyl-CoA_dh_N"/>
    <property type="match status" value="1"/>
</dbReference>
<feature type="domain" description="Acyl-CoA dehydrogenase C-terminal" evidence="3">
    <location>
        <begin position="238"/>
        <end position="366"/>
    </location>
</feature>
<dbReference type="SUPFAM" id="SSF56645">
    <property type="entry name" value="Acyl-CoA dehydrogenase NM domain-like"/>
    <property type="match status" value="1"/>
</dbReference>
<feature type="domain" description="Acyl-CoA dehydrogenase/oxidase N-terminal" evidence="2">
    <location>
        <begin position="19"/>
        <end position="92"/>
    </location>
</feature>
<accession>A0ABP8PQQ3</accession>
<evidence type="ECO:0000259" key="2">
    <source>
        <dbReference type="Pfam" id="PF02771"/>
    </source>
</evidence>
<evidence type="ECO:0000256" key="1">
    <source>
        <dbReference type="ARBA" id="ARBA00023002"/>
    </source>
</evidence>
<evidence type="ECO:0000259" key="3">
    <source>
        <dbReference type="Pfam" id="PF08028"/>
    </source>
</evidence>
<dbReference type="Gene3D" id="2.40.110.10">
    <property type="entry name" value="Butyryl-CoA Dehydrogenase, subunit A, domain 2"/>
    <property type="match status" value="1"/>
</dbReference>
<protein>
    <submittedName>
        <fullName evidence="4">Acyl-CoA dehydrogenase</fullName>
    </submittedName>
</protein>
<dbReference type="InterPro" id="IPR013786">
    <property type="entry name" value="AcylCoA_DH/ox_N"/>
</dbReference>
<keyword evidence="1" id="KW-0560">Oxidoreductase</keyword>
<gene>
    <name evidence="4" type="ORF">GCM10023191_021010</name>
</gene>
<dbReference type="InterPro" id="IPR037069">
    <property type="entry name" value="AcylCoA_DH/ox_N_sf"/>
</dbReference>
<reference evidence="5" key="1">
    <citation type="journal article" date="2019" name="Int. J. Syst. Evol. Microbiol.">
        <title>The Global Catalogue of Microorganisms (GCM) 10K type strain sequencing project: providing services to taxonomists for standard genome sequencing and annotation.</title>
        <authorList>
            <consortium name="The Broad Institute Genomics Platform"/>
            <consortium name="The Broad Institute Genome Sequencing Center for Infectious Disease"/>
            <person name="Wu L."/>
            <person name="Ma J."/>
        </authorList>
    </citation>
    <scope>NUCLEOTIDE SEQUENCE [LARGE SCALE GENOMIC DNA]</scope>
    <source>
        <strain evidence="5">JCM 17933</strain>
    </source>
</reference>
<dbReference type="EMBL" id="BAABHF010000015">
    <property type="protein sequence ID" value="GAA4489735.1"/>
    <property type="molecule type" value="Genomic_DNA"/>
</dbReference>
<evidence type="ECO:0000313" key="4">
    <source>
        <dbReference type="EMBL" id="GAA4489735.1"/>
    </source>
</evidence>
<evidence type="ECO:0000313" key="5">
    <source>
        <dbReference type="Proteomes" id="UP001500503"/>
    </source>
</evidence>
<dbReference type="RefSeq" id="WP_345460806.1">
    <property type="nucleotide sequence ID" value="NZ_BAABHF010000015.1"/>
</dbReference>
<dbReference type="InterPro" id="IPR013107">
    <property type="entry name" value="Acyl-CoA_DH_C"/>
</dbReference>
<dbReference type="Gene3D" id="1.10.540.10">
    <property type="entry name" value="Acyl-CoA dehydrogenase/oxidase, N-terminal domain"/>
    <property type="match status" value="1"/>
</dbReference>
<sequence length="387" mass="40817">MTDAGARAAGPLRLPARLEASIKAAADEMDATRDVPATLLAELRDAGAFRLLTPRELGGFEVPLRTVLEVYERFGRLDASVAWIVWNANWGFLGALLEEPGVARLWNAGSEPVFANSGMPGTAVTVSGGYRVSGGWRLVSGINGADWLVVAAVITDDGAPRITEAGTPDVRLFVLHRDQLSVKDTWHVSGLRGSGSNDVLVDDALVPDELVARIDVPARIRRPLYQGFIPALVFPGCTAIVLGVAQAAIDETVELARSKKTLTGGVLADGAHAQAVIARTEASLRAARLLLLSAAEAMDEVGANGEAVTLEQRAALRAAMSHGAQVSREALAAMYELGSSSSLYHGSPVERLFQDGMVALQHANHSAAFFEAAGRVRLGRGPGMALF</sequence>
<dbReference type="Gene3D" id="1.20.140.10">
    <property type="entry name" value="Butyryl-CoA Dehydrogenase, subunit A, domain 3"/>
    <property type="match status" value="1"/>
</dbReference>
<dbReference type="SUPFAM" id="SSF47203">
    <property type="entry name" value="Acyl-CoA dehydrogenase C-terminal domain-like"/>
    <property type="match status" value="1"/>
</dbReference>
<organism evidence="4 5">
    <name type="scientific">Actinoallomurus oryzae</name>
    <dbReference type="NCBI Taxonomy" id="502180"/>
    <lineage>
        <taxon>Bacteria</taxon>
        <taxon>Bacillati</taxon>
        <taxon>Actinomycetota</taxon>
        <taxon>Actinomycetes</taxon>
        <taxon>Streptosporangiales</taxon>
        <taxon>Thermomonosporaceae</taxon>
        <taxon>Actinoallomurus</taxon>
    </lineage>
</organism>
<name>A0ABP8PQQ3_9ACTN</name>
<dbReference type="Pfam" id="PF08028">
    <property type="entry name" value="Acyl-CoA_dh_2"/>
    <property type="match status" value="1"/>
</dbReference>
<keyword evidence="5" id="KW-1185">Reference proteome</keyword>
<dbReference type="PANTHER" id="PTHR43884">
    <property type="entry name" value="ACYL-COA DEHYDROGENASE"/>
    <property type="match status" value="1"/>
</dbReference>
<comment type="caution">
    <text evidence="4">The sequence shown here is derived from an EMBL/GenBank/DDBJ whole genome shotgun (WGS) entry which is preliminary data.</text>
</comment>
<dbReference type="InterPro" id="IPR036250">
    <property type="entry name" value="AcylCo_DH-like_C"/>
</dbReference>
<dbReference type="InterPro" id="IPR009100">
    <property type="entry name" value="AcylCoA_DH/oxidase_NM_dom_sf"/>
</dbReference>
<dbReference type="PANTHER" id="PTHR43884:SF25">
    <property type="entry name" value="ACYL-COA DEHYDROGENASE YDBM-RELATED"/>
    <property type="match status" value="1"/>
</dbReference>
<dbReference type="PIRSF" id="PIRSF016578">
    <property type="entry name" value="HsaA"/>
    <property type="match status" value="1"/>
</dbReference>
<proteinExistence type="predicted"/>
<dbReference type="InterPro" id="IPR046373">
    <property type="entry name" value="Acyl-CoA_Oxase/DH_mid-dom_sf"/>
</dbReference>